<dbReference type="SMART" id="SM00418">
    <property type="entry name" value="HTH_ARSR"/>
    <property type="match status" value="1"/>
</dbReference>
<protein>
    <submittedName>
        <fullName evidence="2">Transcriptional regulator</fullName>
    </submittedName>
</protein>
<dbReference type="Pfam" id="PF12840">
    <property type="entry name" value="HTH_20"/>
    <property type="match status" value="1"/>
</dbReference>
<dbReference type="GeneID" id="93095217"/>
<dbReference type="eggNOG" id="COG0640">
    <property type="taxonomic scope" value="Bacteria"/>
</dbReference>
<dbReference type="RefSeq" id="WP_051917883.1">
    <property type="nucleotide sequence ID" value="NZ_JDUO01000001.1"/>
</dbReference>
<accession>A0A087C131</accession>
<dbReference type="InterPro" id="IPR036388">
    <property type="entry name" value="WH-like_DNA-bd_sf"/>
</dbReference>
<dbReference type="OrthoDB" id="7945987at2"/>
<organism evidence="2 3">
    <name type="scientific">Bifidobacterium mongoliense DSM 21395</name>
    <dbReference type="NCBI Taxonomy" id="1437603"/>
    <lineage>
        <taxon>Bacteria</taxon>
        <taxon>Bacillati</taxon>
        <taxon>Actinomycetota</taxon>
        <taxon>Actinomycetes</taxon>
        <taxon>Bifidobacteriales</taxon>
        <taxon>Bifidobacteriaceae</taxon>
        <taxon>Bifidobacterium</taxon>
    </lineage>
</organism>
<evidence type="ECO:0000313" key="2">
    <source>
        <dbReference type="EMBL" id="KFI76981.1"/>
    </source>
</evidence>
<keyword evidence="3" id="KW-1185">Reference proteome</keyword>
<dbReference type="Proteomes" id="UP000029082">
    <property type="component" value="Unassembled WGS sequence"/>
</dbReference>
<evidence type="ECO:0000313" key="3">
    <source>
        <dbReference type="Proteomes" id="UP000029082"/>
    </source>
</evidence>
<dbReference type="InterPro" id="IPR036390">
    <property type="entry name" value="WH_DNA-bd_sf"/>
</dbReference>
<dbReference type="InterPro" id="IPR011991">
    <property type="entry name" value="ArsR-like_HTH"/>
</dbReference>
<sequence length="204" mass="23701">MTTEETQRHLPDVFEVSDPRNVRIISHPIRYAALEELFERQRPLTATEIAAVVGVSPSVMSYHLRELGAIGIVHKTKAARDGRESPWVPSARHYSVAVSAEPRSQVRMRFMDAMLVPLRRRIERMLRQRMEARRRGWLETDEYTVLSMGTLVLTREEALAAKREIAEVWRRYEILGEGRKPEDYPVNAAYVWSCLPDDKDESRR</sequence>
<comment type="caution">
    <text evidence="2">The sequence shown here is derived from an EMBL/GenBank/DDBJ whole genome shotgun (WGS) entry which is preliminary data.</text>
</comment>
<dbReference type="AlphaFoldDB" id="A0A087C131"/>
<reference evidence="2 3" key="1">
    <citation type="submission" date="2014-03" db="EMBL/GenBank/DDBJ databases">
        <title>Genomics of Bifidobacteria.</title>
        <authorList>
            <person name="Ventura M."/>
            <person name="Milani C."/>
            <person name="Lugli G.A."/>
        </authorList>
    </citation>
    <scope>NUCLEOTIDE SEQUENCE [LARGE SCALE GENOMIC DNA]</scope>
    <source>
        <strain evidence="2 3">DSM 21395</strain>
    </source>
</reference>
<name>A0A087C131_9BIFI</name>
<dbReference type="SUPFAM" id="SSF46785">
    <property type="entry name" value="Winged helix' DNA-binding domain"/>
    <property type="match status" value="1"/>
</dbReference>
<dbReference type="Gene3D" id="1.10.10.10">
    <property type="entry name" value="Winged helix-like DNA-binding domain superfamily/Winged helix DNA-binding domain"/>
    <property type="match status" value="1"/>
</dbReference>
<dbReference type="EMBL" id="JGZE01000010">
    <property type="protein sequence ID" value="KFI76981.1"/>
    <property type="molecule type" value="Genomic_DNA"/>
</dbReference>
<gene>
    <name evidence="2" type="ORF">BMON_0536</name>
</gene>
<evidence type="ECO:0000259" key="1">
    <source>
        <dbReference type="SMART" id="SM00418"/>
    </source>
</evidence>
<feature type="domain" description="HTH arsR-type" evidence="1">
    <location>
        <begin position="20"/>
        <end position="116"/>
    </location>
</feature>
<proteinExistence type="predicted"/>
<dbReference type="STRING" id="1437603.GCA_000771525_00147"/>
<dbReference type="CDD" id="cd00090">
    <property type="entry name" value="HTH_ARSR"/>
    <property type="match status" value="1"/>
</dbReference>
<dbReference type="GO" id="GO:0003700">
    <property type="term" value="F:DNA-binding transcription factor activity"/>
    <property type="evidence" value="ECO:0007669"/>
    <property type="project" value="InterPro"/>
</dbReference>
<dbReference type="InterPro" id="IPR001845">
    <property type="entry name" value="HTH_ArsR_DNA-bd_dom"/>
</dbReference>